<proteinExistence type="predicted"/>
<dbReference type="AlphaFoldDB" id="A0A0D2KLP3"/>
<evidence type="ECO:0000256" key="3">
    <source>
        <dbReference type="ARBA" id="ARBA00023002"/>
    </source>
</evidence>
<dbReference type="PANTHER" id="PTHR43401">
    <property type="entry name" value="L-THREONINE 3-DEHYDROGENASE"/>
    <property type="match status" value="1"/>
</dbReference>
<dbReference type="PANTHER" id="PTHR43401:SF2">
    <property type="entry name" value="L-THREONINE 3-DEHYDROGENASE"/>
    <property type="match status" value="1"/>
</dbReference>
<dbReference type="Gene3D" id="3.90.180.10">
    <property type="entry name" value="Medium-chain alcohol dehydrogenases, catalytic domain"/>
    <property type="match status" value="1"/>
</dbReference>
<dbReference type="InterPro" id="IPR011032">
    <property type="entry name" value="GroES-like_sf"/>
</dbReference>
<dbReference type="InterPro" id="IPR036291">
    <property type="entry name" value="NAD(P)-bd_dom_sf"/>
</dbReference>
<keyword evidence="3" id="KW-0560">Oxidoreductase</keyword>
<evidence type="ECO:0000256" key="2">
    <source>
        <dbReference type="ARBA" id="ARBA00022833"/>
    </source>
</evidence>
<protein>
    <recommendedName>
        <fullName evidence="4">Alcohol dehydrogenase-like N-terminal domain-containing protein</fullName>
    </recommendedName>
</protein>
<dbReference type="OrthoDB" id="1879366at2759"/>
<dbReference type="InterPro" id="IPR013154">
    <property type="entry name" value="ADH-like_N"/>
</dbReference>
<keyword evidence="6" id="KW-1185">Reference proteome</keyword>
<dbReference type="RefSeq" id="XP_016631731.1">
    <property type="nucleotide sequence ID" value="XM_016776886.1"/>
</dbReference>
<dbReference type="SUPFAM" id="SSF50129">
    <property type="entry name" value="GroES-like"/>
    <property type="match status" value="1"/>
</dbReference>
<evidence type="ECO:0000313" key="5">
    <source>
        <dbReference type="EMBL" id="KIX97608.1"/>
    </source>
</evidence>
<dbReference type="Gene3D" id="3.40.50.720">
    <property type="entry name" value="NAD(P)-binding Rossmann-like Domain"/>
    <property type="match status" value="1"/>
</dbReference>
<accession>A0A0D2KLP3</accession>
<dbReference type="GeneID" id="27712132"/>
<dbReference type="Pfam" id="PF08240">
    <property type="entry name" value="ADH_N"/>
    <property type="match status" value="1"/>
</dbReference>
<evidence type="ECO:0000259" key="4">
    <source>
        <dbReference type="Pfam" id="PF08240"/>
    </source>
</evidence>
<keyword evidence="2" id="KW-0862">Zinc</keyword>
<dbReference type="Proteomes" id="UP000053411">
    <property type="component" value="Unassembled WGS sequence"/>
</dbReference>
<dbReference type="GO" id="GO:0008270">
    <property type="term" value="F:zinc ion binding"/>
    <property type="evidence" value="ECO:0007669"/>
    <property type="project" value="InterPro"/>
</dbReference>
<dbReference type="GO" id="GO:0016491">
    <property type="term" value="F:oxidoreductase activity"/>
    <property type="evidence" value="ECO:0007669"/>
    <property type="project" value="UniProtKB-KW"/>
</dbReference>
<gene>
    <name evidence="5" type="ORF">Z520_06386</name>
</gene>
<evidence type="ECO:0000256" key="1">
    <source>
        <dbReference type="ARBA" id="ARBA00022723"/>
    </source>
</evidence>
<dbReference type="InterPro" id="IPR050129">
    <property type="entry name" value="Zn_alcohol_dh"/>
</dbReference>
<organism evidence="5 6">
    <name type="scientific">Fonsecaea multimorphosa CBS 102226</name>
    <dbReference type="NCBI Taxonomy" id="1442371"/>
    <lineage>
        <taxon>Eukaryota</taxon>
        <taxon>Fungi</taxon>
        <taxon>Dikarya</taxon>
        <taxon>Ascomycota</taxon>
        <taxon>Pezizomycotina</taxon>
        <taxon>Eurotiomycetes</taxon>
        <taxon>Chaetothyriomycetidae</taxon>
        <taxon>Chaetothyriales</taxon>
        <taxon>Herpotrichiellaceae</taxon>
        <taxon>Fonsecaea</taxon>
    </lineage>
</organism>
<sequence>MASLAIERGHDINPNGGYATVTGTMRAICCDVGQNVPSMQILEIPEIGHQDVLIRVKSVGLAPGVFKMLKQGLIKPLPFIFGHEVAGLVEAVGKLAYGFRVGQRVRVNSILGCGQCKFCSTDRNQMCQSGGVIGFNQFGPQKTTLYDEYHNGGLADYIKVPFWQVQELPDNVSFDVGAKVHDLANAFRALKVSSLPAGATVVITGATGTMGTATIKLAHFFGISRLILVGRSEKRLDAVRKLAALSIRVDTVPLETLGNDWPANKLLSVRLLELVPQKVDAIIDYWPFGTDIWQTMAVLCVNGTLVHMSGNPAQLPRHMLDITLNCWRIIGTRGNTPSDQKAVLELLGKGLLTVDDLITHRWPLDQAMEAIQNLQDRSMPIWMMVVNP</sequence>
<evidence type="ECO:0000313" key="6">
    <source>
        <dbReference type="Proteomes" id="UP000053411"/>
    </source>
</evidence>
<dbReference type="SUPFAM" id="SSF51735">
    <property type="entry name" value="NAD(P)-binding Rossmann-fold domains"/>
    <property type="match status" value="1"/>
</dbReference>
<dbReference type="InterPro" id="IPR002328">
    <property type="entry name" value="ADH_Zn_CS"/>
</dbReference>
<dbReference type="STRING" id="1442371.A0A0D2KLP3"/>
<dbReference type="EMBL" id="KN848073">
    <property type="protein sequence ID" value="KIX97608.1"/>
    <property type="molecule type" value="Genomic_DNA"/>
</dbReference>
<name>A0A0D2KLP3_9EURO</name>
<reference evidence="5 6" key="1">
    <citation type="submission" date="2015-01" db="EMBL/GenBank/DDBJ databases">
        <title>The Genome Sequence of Fonsecaea multimorphosa CBS 102226.</title>
        <authorList>
            <consortium name="The Broad Institute Genomics Platform"/>
            <person name="Cuomo C."/>
            <person name="de Hoog S."/>
            <person name="Gorbushina A."/>
            <person name="Stielow B."/>
            <person name="Teixiera M."/>
            <person name="Abouelleil A."/>
            <person name="Chapman S.B."/>
            <person name="Priest M."/>
            <person name="Young S.K."/>
            <person name="Wortman J."/>
            <person name="Nusbaum C."/>
            <person name="Birren B."/>
        </authorList>
    </citation>
    <scope>NUCLEOTIDE SEQUENCE [LARGE SCALE GENOMIC DNA]</scope>
    <source>
        <strain evidence="5 6">CBS 102226</strain>
    </source>
</reference>
<dbReference type="PROSITE" id="PS00059">
    <property type="entry name" value="ADH_ZINC"/>
    <property type="match status" value="1"/>
</dbReference>
<feature type="domain" description="Alcohol dehydrogenase-like N-terminal" evidence="4">
    <location>
        <begin position="49"/>
        <end position="170"/>
    </location>
</feature>
<dbReference type="VEuPathDB" id="FungiDB:Z520_06386"/>
<keyword evidence="1" id="KW-0479">Metal-binding</keyword>